<protein>
    <submittedName>
        <fullName evidence="1">Uncharacterized protein</fullName>
    </submittedName>
</protein>
<evidence type="ECO:0000313" key="1">
    <source>
        <dbReference type="EMBL" id="CAA9380405.1"/>
    </source>
</evidence>
<accession>A0A6J4NE88</accession>
<organism evidence="1">
    <name type="scientific">uncultured Phycisphaerae bacterium</name>
    <dbReference type="NCBI Taxonomy" id="904963"/>
    <lineage>
        <taxon>Bacteria</taxon>
        <taxon>Pseudomonadati</taxon>
        <taxon>Planctomycetota</taxon>
        <taxon>Phycisphaerae</taxon>
        <taxon>environmental samples</taxon>
    </lineage>
</organism>
<dbReference type="AlphaFoldDB" id="A0A6J4NE88"/>
<reference evidence="1" key="1">
    <citation type="submission" date="2020-02" db="EMBL/GenBank/DDBJ databases">
        <authorList>
            <person name="Meier V. D."/>
        </authorList>
    </citation>
    <scope>NUCLEOTIDE SEQUENCE</scope>
    <source>
        <strain evidence="1">AVDCRST_MAG64</strain>
    </source>
</reference>
<dbReference type="EMBL" id="CADCUQ010000156">
    <property type="protein sequence ID" value="CAA9380405.1"/>
    <property type="molecule type" value="Genomic_DNA"/>
</dbReference>
<proteinExistence type="predicted"/>
<feature type="non-terminal residue" evidence="1">
    <location>
        <position position="59"/>
    </location>
</feature>
<name>A0A6J4NE88_9BACT</name>
<feature type="non-terminal residue" evidence="1">
    <location>
        <position position="1"/>
    </location>
</feature>
<gene>
    <name evidence="1" type="ORF">AVDCRST_MAG64-602</name>
</gene>
<sequence>WVPPSRCGRAPPCGRAAPDDEAIGWRTSFNEGPPLMCGQSRLARLRTLIAVALSVPPVP</sequence>